<keyword evidence="2" id="KW-0812">Transmembrane</keyword>
<dbReference type="InterPro" id="IPR003646">
    <property type="entry name" value="SH3-like_bac-type"/>
</dbReference>
<sequence length="235" mass="26721">MIRKVVIGSVSVLLLLPSGGLAETRYVSDQLVITLREAARDSAPMIKTLRTDTAVEILGEQGAFFRVREPGGKEGYVLKQYISPQLPKPRQIDHLKKENASLDGMLKKCREELSGLHDTSKDVRAQDRERIAELEALIADLEQEKQTRMENYDVIREKYEKLKAQSENVVQLAEENKQLHTDQSRLSEENVRLAEQNQKLMMKGIIQWFLAGGGVFFIGWLSGKFSRRKKSSFMG</sequence>
<keyword evidence="2" id="KW-0472">Membrane</keyword>
<dbReference type="AlphaFoldDB" id="A0A0B5FF09"/>
<feature type="coiled-coil region" evidence="1">
    <location>
        <begin position="92"/>
        <end position="182"/>
    </location>
</feature>
<dbReference type="KEGG" id="gsb:GSUB_04100"/>
<dbReference type="STRING" id="483547.GSUB_04100"/>
<dbReference type="EMBL" id="CP010311">
    <property type="protein sequence ID" value="AJF05908.1"/>
    <property type="molecule type" value="Genomic_DNA"/>
</dbReference>
<dbReference type="OrthoDB" id="5418566at2"/>
<dbReference type="Pfam" id="PF08239">
    <property type="entry name" value="SH3_3"/>
    <property type="match status" value="1"/>
</dbReference>
<protein>
    <recommendedName>
        <fullName evidence="3">SH3b domain-containing protein</fullName>
    </recommendedName>
</protein>
<keyword evidence="1" id="KW-0175">Coiled coil</keyword>
<evidence type="ECO:0000259" key="3">
    <source>
        <dbReference type="Pfam" id="PF08239"/>
    </source>
</evidence>
<feature type="domain" description="SH3b" evidence="3">
    <location>
        <begin position="34"/>
        <end position="83"/>
    </location>
</feature>
<evidence type="ECO:0000256" key="1">
    <source>
        <dbReference type="SAM" id="Coils"/>
    </source>
</evidence>
<proteinExistence type="predicted"/>
<accession>A0A0B5FF09</accession>
<name>A0A0B5FF09_9BACT</name>
<gene>
    <name evidence="4" type="ORF">GSUB_04100</name>
</gene>
<keyword evidence="5" id="KW-1185">Reference proteome</keyword>
<evidence type="ECO:0000313" key="5">
    <source>
        <dbReference type="Proteomes" id="UP000035036"/>
    </source>
</evidence>
<dbReference type="Proteomes" id="UP000035036">
    <property type="component" value="Chromosome"/>
</dbReference>
<dbReference type="RefSeq" id="WP_040199316.1">
    <property type="nucleotide sequence ID" value="NZ_CP010311.1"/>
</dbReference>
<reference evidence="4 5" key="1">
    <citation type="journal article" date="2015" name="Genome Announc.">
        <title>Genomes of Geoalkalibacter ferrihydriticus Z-0531T and Geoalkalibacter subterraneus Red1T, Two Haloalkaliphilic Metal-Reducing Deltaproteobacteria.</title>
        <authorList>
            <person name="Badalamenti J.P."/>
            <person name="Krajmalnik-Brown R."/>
            <person name="Torres C.I."/>
            <person name="Bond D.R."/>
        </authorList>
    </citation>
    <scope>NUCLEOTIDE SEQUENCE [LARGE SCALE GENOMIC DNA]</scope>
    <source>
        <strain evidence="4 5">Red1</strain>
    </source>
</reference>
<feature type="transmembrane region" description="Helical" evidence="2">
    <location>
        <begin position="205"/>
        <end position="223"/>
    </location>
</feature>
<dbReference type="HOGENOM" id="CLU_094106_1_1_7"/>
<evidence type="ECO:0000313" key="4">
    <source>
        <dbReference type="EMBL" id="AJF05908.1"/>
    </source>
</evidence>
<keyword evidence="2" id="KW-1133">Transmembrane helix</keyword>
<evidence type="ECO:0000256" key="2">
    <source>
        <dbReference type="SAM" id="Phobius"/>
    </source>
</evidence>
<dbReference type="Gene3D" id="2.30.30.40">
    <property type="entry name" value="SH3 Domains"/>
    <property type="match status" value="1"/>
</dbReference>
<organism evidence="4 5">
    <name type="scientific">Geoalkalibacter subterraneus</name>
    <dbReference type="NCBI Taxonomy" id="483547"/>
    <lineage>
        <taxon>Bacteria</taxon>
        <taxon>Pseudomonadati</taxon>
        <taxon>Thermodesulfobacteriota</taxon>
        <taxon>Desulfuromonadia</taxon>
        <taxon>Desulfuromonadales</taxon>
        <taxon>Geoalkalibacteraceae</taxon>
        <taxon>Geoalkalibacter</taxon>
    </lineage>
</organism>